<gene>
    <name evidence="8" type="ORF">DAI18_18400</name>
</gene>
<evidence type="ECO:0000313" key="8">
    <source>
        <dbReference type="EMBL" id="AVY95792.1"/>
    </source>
</evidence>
<dbReference type="KEGG" id="maer:DAI18_18400"/>
<dbReference type="GO" id="GO:0000976">
    <property type="term" value="F:transcription cis-regulatory region binding"/>
    <property type="evidence" value="ECO:0007669"/>
    <property type="project" value="TreeGrafter"/>
</dbReference>
<dbReference type="EMBL" id="CP028519">
    <property type="protein sequence ID" value="AVY95792.1"/>
    <property type="molecule type" value="Genomic_DNA"/>
</dbReference>
<evidence type="ECO:0000256" key="2">
    <source>
        <dbReference type="ARBA" id="ARBA00023015"/>
    </source>
</evidence>
<dbReference type="GO" id="GO:0003700">
    <property type="term" value="F:DNA-binding transcription factor activity"/>
    <property type="evidence" value="ECO:0007669"/>
    <property type="project" value="TreeGrafter"/>
</dbReference>
<dbReference type="OrthoDB" id="2356263at2"/>
<dbReference type="AlphaFoldDB" id="A0A2S0PEL7"/>
<dbReference type="PANTHER" id="PTHR30055">
    <property type="entry name" value="HTH-TYPE TRANSCRIPTIONAL REGULATOR RUTR"/>
    <property type="match status" value="1"/>
</dbReference>
<evidence type="ECO:0000256" key="3">
    <source>
        <dbReference type="ARBA" id="ARBA00023125"/>
    </source>
</evidence>
<dbReference type="PANTHER" id="PTHR30055:SF235">
    <property type="entry name" value="TRANSCRIPTIONAL REGULATORY PROTEIN"/>
    <property type="match status" value="1"/>
</dbReference>
<dbReference type="PROSITE" id="PS50977">
    <property type="entry name" value="HTH_TETR_2"/>
    <property type="match status" value="1"/>
</dbReference>
<feature type="compositionally biased region" description="Basic and acidic residues" evidence="6">
    <location>
        <begin position="10"/>
        <end position="21"/>
    </location>
</feature>
<keyword evidence="4" id="KW-0804">Transcription</keyword>
<feature type="DNA-binding region" description="H-T-H motif" evidence="5">
    <location>
        <begin position="47"/>
        <end position="66"/>
    </location>
</feature>
<evidence type="ECO:0000256" key="4">
    <source>
        <dbReference type="ARBA" id="ARBA00023163"/>
    </source>
</evidence>
<evidence type="ECO:0000259" key="7">
    <source>
        <dbReference type="PROSITE" id="PS50977"/>
    </source>
</evidence>
<feature type="domain" description="HTH tetR-type" evidence="7">
    <location>
        <begin position="24"/>
        <end position="84"/>
    </location>
</feature>
<accession>A0A2S0PEL7</accession>
<dbReference type="RefSeq" id="WP_084300165.1">
    <property type="nucleotide sequence ID" value="NZ_CAURZP010000003.1"/>
</dbReference>
<dbReference type="Pfam" id="PF00440">
    <property type="entry name" value="TetR_N"/>
    <property type="match status" value="1"/>
</dbReference>
<protein>
    <submittedName>
        <fullName evidence="8">TetR/AcrR family transcriptional regulator</fullName>
    </submittedName>
</protein>
<dbReference type="InterPro" id="IPR041586">
    <property type="entry name" value="PsrA_TetR_C"/>
</dbReference>
<evidence type="ECO:0000313" key="9">
    <source>
        <dbReference type="Proteomes" id="UP000244173"/>
    </source>
</evidence>
<dbReference type="InterPro" id="IPR036271">
    <property type="entry name" value="Tet_transcr_reg_TetR-rel_C_sf"/>
</dbReference>
<dbReference type="Gene3D" id="1.10.357.10">
    <property type="entry name" value="Tetracycline Repressor, domain 2"/>
    <property type="match status" value="1"/>
</dbReference>
<keyword evidence="1" id="KW-0678">Repressor</keyword>
<keyword evidence="2" id="KW-0805">Transcription regulation</keyword>
<evidence type="ECO:0000256" key="1">
    <source>
        <dbReference type="ARBA" id="ARBA00022491"/>
    </source>
</evidence>
<keyword evidence="9" id="KW-1185">Reference proteome</keyword>
<dbReference type="InterPro" id="IPR001647">
    <property type="entry name" value="HTH_TetR"/>
</dbReference>
<dbReference type="Proteomes" id="UP000244173">
    <property type="component" value="Chromosome"/>
</dbReference>
<dbReference type="InterPro" id="IPR009057">
    <property type="entry name" value="Homeodomain-like_sf"/>
</dbReference>
<dbReference type="SUPFAM" id="SSF46689">
    <property type="entry name" value="Homeodomain-like"/>
    <property type="match status" value="1"/>
</dbReference>
<evidence type="ECO:0000256" key="5">
    <source>
        <dbReference type="PROSITE-ProRule" id="PRU00335"/>
    </source>
</evidence>
<dbReference type="InterPro" id="IPR050109">
    <property type="entry name" value="HTH-type_TetR-like_transc_reg"/>
</dbReference>
<evidence type="ECO:0000256" key="6">
    <source>
        <dbReference type="SAM" id="MobiDB-lite"/>
    </source>
</evidence>
<dbReference type="STRING" id="1122240.GCA_000620105_02787"/>
<organism evidence="8 9">
    <name type="scientific">Microvirgula aerodenitrificans</name>
    <dbReference type="NCBI Taxonomy" id="57480"/>
    <lineage>
        <taxon>Bacteria</taxon>
        <taxon>Pseudomonadati</taxon>
        <taxon>Pseudomonadota</taxon>
        <taxon>Betaproteobacteria</taxon>
        <taxon>Neisseriales</taxon>
        <taxon>Aquaspirillaceae</taxon>
        <taxon>Microvirgula</taxon>
    </lineage>
</organism>
<dbReference type="SUPFAM" id="SSF48498">
    <property type="entry name" value="Tetracyclin repressor-like, C-terminal domain"/>
    <property type="match status" value="1"/>
</dbReference>
<reference evidence="8 9" key="1">
    <citation type="submission" date="2018-04" db="EMBL/GenBank/DDBJ databases">
        <title>Denitrifier Microvirgula.</title>
        <authorList>
            <person name="Anderson E."/>
            <person name="Jang J."/>
            <person name="Ishii S."/>
        </authorList>
    </citation>
    <scope>NUCLEOTIDE SEQUENCE [LARGE SCALE GENOMIC DNA]</scope>
    <source>
        <strain evidence="8 9">BE2.4</strain>
    </source>
</reference>
<dbReference type="PROSITE" id="PS01081">
    <property type="entry name" value="HTH_TETR_1"/>
    <property type="match status" value="1"/>
</dbReference>
<feature type="region of interest" description="Disordered" evidence="6">
    <location>
        <begin position="1"/>
        <end position="21"/>
    </location>
</feature>
<dbReference type="PRINTS" id="PR00455">
    <property type="entry name" value="HTHTETR"/>
</dbReference>
<name>A0A2S0PEL7_9NEIS</name>
<dbReference type="Pfam" id="PF17939">
    <property type="entry name" value="TetR_C_30"/>
    <property type="match status" value="1"/>
</dbReference>
<proteinExistence type="predicted"/>
<keyword evidence="3 5" id="KW-0238">DNA-binding</keyword>
<sequence length="232" mass="26287">MNESLVDTESLGREEQDSVEVNRPDTATRILDVAEKLFIEHGFDATSLRLITQQAEVNLAAVNYHFGSKDALLQQAVIRRLAPWNRQCIEELDRLEAQGKPLTVEALVYGFIRPSLAMSRDPTRGGALFVRLLSRTFIENHKMLREAIPADHSEFVKRYSRAFSKVLPELGIEELAWRLHFSFSLMFNAFAGNDVLKVFIKKQQIVSARDPDIVARHLLPYVIAGLTAPMPE</sequence>
<dbReference type="InterPro" id="IPR023772">
    <property type="entry name" value="DNA-bd_HTH_TetR-type_CS"/>
</dbReference>